<dbReference type="Gene3D" id="3.40.50.720">
    <property type="entry name" value="NAD(P)-binding Rossmann-like Domain"/>
    <property type="match status" value="1"/>
</dbReference>
<organism evidence="1">
    <name type="scientific">Methyloraptor flagellatus</name>
    <dbReference type="NCBI Taxonomy" id="3162530"/>
    <lineage>
        <taxon>Bacteria</taxon>
        <taxon>Pseudomonadati</taxon>
        <taxon>Pseudomonadota</taxon>
        <taxon>Alphaproteobacteria</taxon>
        <taxon>Hyphomicrobiales</taxon>
        <taxon>Ancalomicrobiaceae</taxon>
        <taxon>Methyloraptor</taxon>
    </lineage>
</organism>
<reference evidence="1" key="1">
    <citation type="submission" date="2024-06" db="EMBL/GenBank/DDBJ databases">
        <title>Methylostella associata gen. nov., sp. nov., a novel Ancalomicrobiaceae-affiliated facultatively methylotrophic bacteria that feed on methanotrophs of the genus Methylococcus.</title>
        <authorList>
            <person name="Saltykova V."/>
            <person name="Danilova O.V."/>
            <person name="Oshkin I.Y."/>
            <person name="Belova S.E."/>
            <person name="Pimenov N.V."/>
            <person name="Dedysh S.N."/>
        </authorList>
    </citation>
    <scope>NUCLEOTIDE SEQUENCE</scope>
    <source>
        <strain evidence="1">S20</strain>
    </source>
</reference>
<sequence length="158" mass="16894">MLCGERERARAVAAELAQAAPEIGRVLLGDAGERVGRAFRKAAAELLIELKALAAEPGDAPLLVQVVAFGDGPEAIFEGLHALLASARMEHPRLVGQVIRIVDPLPADAVVAMLADEVSAGAEGLVRHHAGRREIPNWEECRSPPRRRFRGGMAASIW</sequence>
<dbReference type="AlphaFoldDB" id="A0AAU7XGW1"/>
<evidence type="ECO:0000313" key="1">
    <source>
        <dbReference type="EMBL" id="XBY47010.1"/>
    </source>
</evidence>
<proteinExistence type="predicted"/>
<name>A0AAU7XGW1_9HYPH</name>
<dbReference type="RefSeq" id="WP_407052095.1">
    <property type="nucleotide sequence ID" value="NZ_CP158568.1"/>
</dbReference>
<protein>
    <submittedName>
        <fullName evidence="1">Uncharacterized protein</fullName>
    </submittedName>
</protein>
<accession>A0AAU7XGW1</accession>
<dbReference type="KEGG" id="mflg:ABS361_09800"/>
<dbReference type="EMBL" id="CP158568">
    <property type="protein sequence ID" value="XBY47010.1"/>
    <property type="molecule type" value="Genomic_DNA"/>
</dbReference>
<gene>
    <name evidence="1" type="ORF">ABS361_09800</name>
</gene>